<reference evidence="2" key="2">
    <citation type="journal article" date="2023" name="IMA Fungus">
        <title>Comparative genomic study of the Penicillium genus elucidates a diverse pangenome and 15 lateral gene transfer events.</title>
        <authorList>
            <person name="Petersen C."/>
            <person name="Sorensen T."/>
            <person name="Nielsen M.R."/>
            <person name="Sondergaard T.E."/>
            <person name="Sorensen J.L."/>
            <person name="Fitzpatrick D.A."/>
            <person name="Frisvad J.C."/>
            <person name="Nielsen K.L."/>
        </authorList>
    </citation>
    <scope>NUCLEOTIDE SEQUENCE</scope>
    <source>
        <strain evidence="2">IBT 19713</strain>
    </source>
</reference>
<reference evidence="2" key="1">
    <citation type="submission" date="2022-11" db="EMBL/GenBank/DDBJ databases">
        <authorList>
            <person name="Petersen C."/>
        </authorList>
    </citation>
    <scope>NUCLEOTIDE SEQUENCE</scope>
    <source>
        <strain evidence="2">IBT 19713</strain>
    </source>
</reference>
<keyword evidence="3" id="KW-1185">Reference proteome</keyword>
<name>A0A9W9PJ59_9EURO</name>
<dbReference type="GeneID" id="83199343"/>
<evidence type="ECO:0000313" key="2">
    <source>
        <dbReference type="EMBL" id="KAJ5247760.1"/>
    </source>
</evidence>
<evidence type="ECO:0000313" key="3">
    <source>
        <dbReference type="Proteomes" id="UP001150941"/>
    </source>
</evidence>
<evidence type="ECO:0000256" key="1">
    <source>
        <dbReference type="SAM" id="MobiDB-lite"/>
    </source>
</evidence>
<gene>
    <name evidence="2" type="ORF">N7468_002743</name>
</gene>
<proteinExistence type="predicted"/>
<sequence length="87" mass="9246">MASTRIPQEPVMAAGSTEALSPTRSAGHDGVKAPQTKPRHLQHGARAPAVATGSPANCYAKQDRARRHVDGWPPLVLQYEAFPMGSC</sequence>
<dbReference type="EMBL" id="JAPQKS010000002">
    <property type="protein sequence ID" value="KAJ5247760.1"/>
    <property type="molecule type" value="Genomic_DNA"/>
</dbReference>
<accession>A0A9W9PJ59</accession>
<organism evidence="2 3">
    <name type="scientific">Penicillium chermesinum</name>
    <dbReference type="NCBI Taxonomy" id="63820"/>
    <lineage>
        <taxon>Eukaryota</taxon>
        <taxon>Fungi</taxon>
        <taxon>Dikarya</taxon>
        <taxon>Ascomycota</taxon>
        <taxon>Pezizomycotina</taxon>
        <taxon>Eurotiomycetes</taxon>
        <taxon>Eurotiomycetidae</taxon>
        <taxon>Eurotiales</taxon>
        <taxon>Aspergillaceae</taxon>
        <taxon>Penicillium</taxon>
    </lineage>
</organism>
<comment type="caution">
    <text evidence="2">The sequence shown here is derived from an EMBL/GenBank/DDBJ whole genome shotgun (WGS) entry which is preliminary data.</text>
</comment>
<dbReference type="Proteomes" id="UP001150941">
    <property type="component" value="Unassembled WGS sequence"/>
</dbReference>
<feature type="region of interest" description="Disordered" evidence="1">
    <location>
        <begin position="1"/>
        <end position="53"/>
    </location>
</feature>
<protein>
    <submittedName>
        <fullName evidence="2">Uncharacterized protein</fullName>
    </submittedName>
</protein>
<dbReference type="RefSeq" id="XP_058335181.1">
    <property type="nucleotide sequence ID" value="XM_058472040.1"/>
</dbReference>
<dbReference type="AlphaFoldDB" id="A0A9W9PJ59"/>